<feature type="compositionally biased region" description="Basic and acidic residues" evidence="1">
    <location>
        <begin position="233"/>
        <end position="330"/>
    </location>
</feature>
<comment type="caution">
    <text evidence="2">The sequence shown here is derived from an EMBL/GenBank/DDBJ whole genome shotgun (WGS) entry which is preliminary data.</text>
</comment>
<organism evidence="2">
    <name type="scientific">Tanacetum cinerariifolium</name>
    <name type="common">Dalmatian daisy</name>
    <name type="synonym">Chrysanthemum cinerariifolium</name>
    <dbReference type="NCBI Taxonomy" id="118510"/>
    <lineage>
        <taxon>Eukaryota</taxon>
        <taxon>Viridiplantae</taxon>
        <taxon>Streptophyta</taxon>
        <taxon>Embryophyta</taxon>
        <taxon>Tracheophyta</taxon>
        <taxon>Spermatophyta</taxon>
        <taxon>Magnoliopsida</taxon>
        <taxon>eudicotyledons</taxon>
        <taxon>Gunneridae</taxon>
        <taxon>Pentapetalae</taxon>
        <taxon>asterids</taxon>
        <taxon>campanulids</taxon>
        <taxon>Asterales</taxon>
        <taxon>Asteraceae</taxon>
        <taxon>Asteroideae</taxon>
        <taxon>Anthemideae</taxon>
        <taxon>Anthemidinae</taxon>
        <taxon>Tanacetum</taxon>
    </lineage>
</organism>
<feature type="non-terminal residue" evidence="2">
    <location>
        <position position="1"/>
    </location>
</feature>
<evidence type="ECO:0000313" key="2">
    <source>
        <dbReference type="EMBL" id="GFA23071.1"/>
    </source>
</evidence>
<reference evidence="2" key="1">
    <citation type="journal article" date="2019" name="Sci. Rep.">
        <title>Draft genome of Tanacetum cinerariifolium, the natural source of mosquito coil.</title>
        <authorList>
            <person name="Yamashiro T."/>
            <person name="Shiraishi A."/>
            <person name="Satake H."/>
            <person name="Nakayama K."/>
        </authorList>
    </citation>
    <scope>NUCLEOTIDE SEQUENCE</scope>
</reference>
<sequence length="349" mass="40739">NVDYLHQPWRAFATVINKCLRGKETAMDKIRLSRAQILWDAKKTNKMSYPRFTKIIIDYLRSKDQSISRRNKMFWHTALDDIILINNMTKKKKNMDEFIISDEETCMMMKMGEADQQNASQQSGFKKEEEDAHATLTLVLETQKIRDVATLVIEKNVTESLEAAVLTREKKSFDVADYKRELYDALIKSYNTDKDIFESYGEVFLLKRSRDERDKDQDPSPILDQGTKRRKSSKDAKSSRDLKSKEKKSSSTSKDAFESQHKSSDKSVHKEEPSHIVEDSGMHQDQEFVTRDNDQQPTDKEVTKADWFKKLERPPTPDPDWNQRRPREAPRAYLESITKKEEGLEAISR</sequence>
<feature type="region of interest" description="Disordered" evidence="1">
    <location>
        <begin position="210"/>
        <end position="349"/>
    </location>
</feature>
<name>A0A699JCF7_TANCI</name>
<protein>
    <submittedName>
        <fullName evidence="2">Uncharacterized protein</fullName>
    </submittedName>
</protein>
<gene>
    <name evidence="2" type="ORF">Tci_595043</name>
</gene>
<accession>A0A699JCF7</accession>
<dbReference type="EMBL" id="BKCJ010389372">
    <property type="protein sequence ID" value="GFA23071.1"/>
    <property type="molecule type" value="Genomic_DNA"/>
</dbReference>
<feature type="non-terminal residue" evidence="2">
    <location>
        <position position="349"/>
    </location>
</feature>
<proteinExistence type="predicted"/>
<dbReference type="AlphaFoldDB" id="A0A699JCF7"/>
<evidence type="ECO:0000256" key="1">
    <source>
        <dbReference type="SAM" id="MobiDB-lite"/>
    </source>
</evidence>
<feature type="compositionally biased region" description="Basic and acidic residues" evidence="1">
    <location>
        <begin position="337"/>
        <end position="349"/>
    </location>
</feature>